<dbReference type="Pfam" id="PF01547">
    <property type="entry name" value="SBP_bac_1"/>
    <property type="match status" value="1"/>
</dbReference>
<dbReference type="RefSeq" id="WP_083288621.1">
    <property type="nucleotide sequence ID" value="NZ_FNUC01000004.1"/>
</dbReference>
<dbReference type="PANTHER" id="PTHR43649">
    <property type="entry name" value="ARABINOSE-BINDING PROTEIN-RELATED"/>
    <property type="match status" value="1"/>
</dbReference>
<gene>
    <name evidence="7" type="ORF">SAMN04488561_6909</name>
</gene>
<accession>A0A1H5Q071</accession>
<organism evidence="7 8">
    <name type="scientific">Jiangella alba</name>
    <dbReference type="NCBI Taxonomy" id="561176"/>
    <lineage>
        <taxon>Bacteria</taxon>
        <taxon>Bacillati</taxon>
        <taxon>Actinomycetota</taxon>
        <taxon>Actinomycetes</taxon>
        <taxon>Jiangellales</taxon>
        <taxon>Jiangellaceae</taxon>
        <taxon>Jiangella</taxon>
    </lineage>
</organism>
<dbReference type="EMBL" id="FNUC01000004">
    <property type="protein sequence ID" value="SEF18838.1"/>
    <property type="molecule type" value="Genomic_DNA"/>
</dbReference>
<evidence type="ECO:0000256" key="1">
    <source>
        <dbReference type="ARBA" id="ARBA00022475"/>
    </source>
</evidence>
<evidence type="ECO:0000256" key="2">
    <source>
        <dbReference type="ARBA" id="ARBA00022729"/>
    </source>
</evidence>
<dbReference type="STRING" id="561176.SAMN04488561_6909"/>
<keyword evidence="7" id="KW-0762">Sugar transport</keyword>
<dbReference type="Gene3D" id="3.40.190.10">
    <property type="entry name" value="Periplasmic binding protein-like II"/>
    <property type="match status" value="1"/>
</dbReference>
<keyword evidence="5" id="KW-0449">Lipoprotein</keyword>
<dbReference type="InterPro" id="IPR050490">
    <property type="entry name" value="Bact_solute-bd_prot1"/>
</dbReference>
<proteinExistence type="predicted"/>
<keyword evidence="3" id="KW-0472">Membrane</keyword>
<name>A0A1H5Q071_9ACTN</name>
<keyword evidence="8" id="KW-1185">Reference proteome</keyword>
<dbReference type="SUPFAM" id="SSF53850">
    <property type="entry name" value="Periplasmic binding protein-like II"/>
    <property type="match status" value="1"/>
</dbReference>
<reference evidence="8" key="1">
    <citation type="submission" date="2016-10" db="EMBL/GenBank/DDBJ databases">
        <authorList>
            <person name="Varghese N."/>
            <person name="Submissions S."/>
        </authorList>
    </citation>
    <scope>NUCLEOTIDE SEQUENCE [LARGE SCALE GENOMIC DNA]</scope>
    <source>
        <strain evidence="8">DSM 45237</strain>
    </source>
</reference>
<dbReference type="AlphaFoldDB" id="A0A1H5Q071"/>
<dbReference type="PROSITE" id="PS51257">
    <property type="entry name" value="PROKAR_LIPOPROTEIN"/>
    <property type="match status" value="1"/>
</dbReference>
<feature type="chain" id="PRO_5038421066" evidence="6">
    <location>
        <begin position="25"/>
        <end position="419"/>
    </location>
</feature>
<evidence type="ECO:0000256" key="3">
    <source>
        <dbReference type="ARBA" id="ARBA00023136"/>
    </source>
</evidence>
<evidence type="ECO:0000256" key="5">
    <source>
        <dbReference type="ARBA" id="ARBA00023288"/>
    </source>
</evidence>
<dbReference type="OrthoDB" id="8478044at2"/>
<dbReference type="InterPro" id="IPR006059">
    <property type="entry name" value="SBP"/>
</dbReference>
<keyword evidence="2 6" id="KW-0732">Signal</keyword>
<evidence type="ECO:0000313" key="7">
    <source>
        <dbReference type="EMBL" id="SEF18838.1"/>
    </source>
</evidence>
<keyword evidence="1" id="KW-1003">Cell membrane</keyword>
<evidence type="ECO:0000256" key="6">
    <source>
        <dbReference type="SAM" id="SignalP"/>
    </source>
</evidence>
<feature type="signal peptide" evidence="6">
    <location>
        <begin position="1"/>
        <end position="24"/>
    </location>
</feature>
<sequence length="419" mass="44990">MGKKKVTRYAAVVAGLTLFLAGCGGDDANEAASDDPTAVEGNVLFWTYPIGVSGEDGFWDPIIAEFNEQYPNVEIEVVVQPFQKREETLVTAIAGNQAPDVVYLNPNYIPRFGGDNLLEPVGDLVDDEFNDAAVDSMTWDDEVYSVPLLMQIFQSVCNTAVLDAAGVDTCPETWDQLKEIAPAVKDAGFYPTHYEGALGVTLTQTFYPYLWQAGGEVLNEDGTEAAFNSPEGVKALEFLAEFASNEWISARSLTVLDPFEQTPSGKGETAYLPSTSLTSLRGVGLDETIEVVPPLKDVEQVAAGSVGGLSIMSSSEVKPAARAWVEFMTSAEQMGSFVQATGYFPARDSITGLFDDDPKFADGQQYLHLVRAGIGHPEELAITDLISPHVQAALLGRVSPADALAAAETEVNDLLARRG</sequence>
<dbReference type="Proteomes" id="UP000181980">
    <property type="component" value="Unassembled WGS sequence"/>
</dbReference>
<keyword evidence="7" id="KW-0813">Transport</keyword>
<protein>
    <submittedName>
        <fullName evidence="7">Multiple sugar transport system substrate-binding protein</fullName>
    </submittedName>
</protein>
<evidence type="ECO:0000313" key="8">
    <source>
        <dbReference type="Proteomes" id="UP000181980"/>
    </source>
</evidence>
<keyword evidence="4" id="KW-0564">Palmitate</keyword>
<dbReference type="PANTHER" id="PTHR43649:SF33">
    <property type="entry name" value="POLYGALACTURONAN_RHAMNOGALACTURONAN-BINDING PROTEIN YTCQ"/>
    <property type="match status" value="1"/>
</dbReference>
<evidence type="ECO:0000256" key="4">
    <source>
        <dbReference type="ARBA" id="ARBA00023139"/>
    </source>
</evidence>